<dbReference type="PROSITE" id="PS00383">
    <property type="entry name" value="TYR_PHOSPHATASE_1"/>
    <property type="match status" value="1"/>
</dbReference>
<accession>A0A6F9DC90</accession>
<dbReference type="EMBL" id="LR784683">
    <property type="protein sequence ID" value="CAB3240204.1"/>
    <property type="molecule type" value="mRNA"/>
</dbReference>
<dbReference type="InterPro" id="IPR000387">
    <property type="entry name" value="Tyr_Pase_dom"/>
</dbReference>
<dbReference type="PROSITE" id="PS50054">
    <property type="entry name" value="TYR_PHOSPHATASE_DUAL"/>
    <property type="match status" value="1"/>
</dbReference>
<evidence type="ECO:0000256" key="15">
    <source>
        <dbReference type="SAM" id="MobiDB-lite"/>
    </source>
</evidence>
<dbReference type="InterPro" id="IPR050561">
    <property type="entry name" value="PTP"/>
</dbReference>
<evidence type="ECO:0000256" key="10">
    <source>
        <dbReference type="ARBA" id="ARBA00047761"/>
    </source>
</evidence>
<evidence type="ECO:0000256" key="13">
    <source>
        <dbReference type="ARBA" id="ARBA00068789"/>
    </source>
</evidence>
<evidence type="ECO:0000256" key="7">
    <source>
        <dbReference type="ARBA" id="ARBA00022801"/>
    </source>
</evidence>
<evidence type="ECO:0000256" key="11">
    <source>
        <dbReference type="ARBA" id="ARBA00048336"/>
    </source>
</evidence>
<dbReference type="InterPro" id="IPR020422">
    <property type="entry name" value="TYR_PHOSPHATASE_DUAL_dom"/>
</dbReference>
<comment type="subcellular location">
    <subcellularLocation>
        <location evidence="2">Cytoplasm</location>
        <location evidence="2">Cytosol</location>
    </subcellularLocation>
    <subcellularLocation>
        <location evidence="1">Nucleus</location>
    </subcellularLocation>
</comment>
<dbReference type="Gene3D" id="3.90.190.10">
    <property type="entry name" value="Protein tyrosine phosphatase superfamily"/>
    <property type="match status" value="1"/>
</dbReference>
<evidence type="ECO:0000256" key="8">
    <source>
        <dbReference type="ARBA" id="ARBA00022912"/>
    </source>
</evidence>
<dbReference type="GO" id="GO:0004725">
    <property type="term" value="F:protein tyrosine phosphatase activity"/>
    <property type="evidence" value="ECO:0007669"/>
    <property type="project" value="UniProtKB-EC"/>
</dbReference>
<protein>
    <recommendedName>
        <fullName evidence="13">Dual specificity protein phosphatase 23</fullName>
        <ecNumber evidence="5">3.1.3.16</ecNumber>
        <ecNumber evidence="4">3.1.3.48</ecNumber>
    </recommendedName>
    <alternativeName>
        <fullName evidence="14">Low molecular mass dual specificity phosphatase 3</fullName>
    </alternativeName>
</protein>
<comment type="similarity">
    <text evidence="3">Belongs to the protein-tyrosine phosphatase family. Non-receptor class dual specificity subfamily.</text>
</comment>
<dbReference type="EC" id="3.1.3.48" evidence="4"/>
<evidence type="ECO:0000256" key="6">
    <source>
        <dbReference type="ARBA" id="ARBA00022490"/>
    </source>
</evidence>
<dbReference type="GO" id="GO:0004722">
    <property type="term" value="F:protein serine/threonine phosphatase activity"/>
    <property type="evidence" value="ECO:0007669"/>
    <property type="project" value="UniProtKB-EC"/>
</dbReference>
<name>A0A6F9DC90_9ASCI</name>
<reference evidence="18" key="1">
    <citation type="submission" date="2020-04" db="EMBL/GenBank/DDBJ databases">
        <authorList>
            <person name="Neveu A P."/>
        </authorList>
    </citation>
    <scope>NUCLEOTIDE SEQUENCE</scope>
    <source>
        <tissue evidence="18">Whole embryo</tissue>
    </source>
</reference>
<proteinExistence type="evidence at transcript level"/>
<sequence length="220" mass="25203">MDLRAQTAFPSLRRDHRLTLTDVTSPFRKLYESDIRQKAYFSRKPFTGGSAVPRPFTTPHSRRSTSESPPNFSWIDQGWLAGCSTPSDPKHHRFLFENGIRHVVSLMKERPAGAMESVQLPKLNRLKIRIDDFCAPTLNQIRQFIKIVEDANDRKEAVAVHCANGNGRTGTMLACYLIKQKHINASNALQEIRKLRPGSVESPEQEKAIEQFYHYLRISR</sequence>
<organism evidence="18">
    <name type="scientific">Phallusia mammillata</name>
    <dbReference type="NCBI Taxonomy" id="59560"/>
    <lineage>
        <taxon>Eukaryota</taxon>
        <taxon>Metazoa</taxon>
        <taxon>Chordata</taxon>
        <taxon>Tunicata</taxon>
        <taxon>Ascidiacea</taxon>
        <taxon>Phlebobranchia</taxon>
        <taxon>Ascidiidae</taxon>
        <taxon>Phallusia</taxon>
    </lineage>
</organism>
<dbReference type="SMART" id="SM00195">
    <property type="entry name" value="DSPc"/>
    <property type="match status" value="1"/>
</dbReference>
<comment type="catalytic activity">
    <reaction evidence="10">
        <text>O-phospho-L-seryl-[protein] + H2O = L-seryl-[protein] + phosphate</text>
        <dbReference type="Rhea" id="RHEA:20629"/>
        <dbReference type="Rhea" id="RHEA-COMP:9863"/>
        <dbReference type="Rhea" id="RHEA-COMP:11604"/>
        <dbReference type="ChEBI" id="CHEBI:15377"/>
        <dbReference type="ChEBI" id="CHEBI:29999"/>
        <dbReference type="ChEBI" id="CHEBI:43474"/>
        <dbReference type="ChEBI" id="CHEBI:83421"/>
        <dbReference type="EC" id="3.1.3.16"/>
    </reaction>
</comment>
<dbReference type="PANTHER" id="PTHR23339">
    <property type="entry name" value="TYROSINE SPECIFIC PROTEIN PHOSPHATASE AND DUAL SPECIFICITY PROTEIN PHOSPHATASE"/>
    <property type="match status" value="1"/>
</dbReference>
<feature type="domain" description="Tyrosine-protein phosphatase" evidence="16">
    <location>
        <begin position="71"/>
        <end position="220"/>
    </location>
</feature>
<evidence type="ECO:0000259" key="17">
    <source>
        <dbReference type="PROSITE" id="PS50056"/>
    </source>
</evidence>
<evidence type="ECO:0000256" key="5">
    <source>
        <dbReference type="ARBA" id="ARBA00013081"/>
    </source>
</evidence>
<keyword evidence="8" id="KW-0904">Protein phosphatase</keyword>
<gene>
    <name evidence="18" type="primary">Dusp23</name>
</gene>
<evidence type="ECO:0000256" key="14">
    <source>
        <dbReference type="ARBA" id="ARBA00081937"/>
    </source>
</evidence>
<dbReference type="SUPFAM" id="SSF52799">
    <property type="entry name" value="(Phosphotyrosine protein) phosphatases II"/>
    <property type="match status" value="1"/>
</dbReference>
<evidence type="ECO:0000256" key="4">
    <source>
        <dbReference type="ARBA" id="ARBA00013064"/>
    </source>
</evidence>
<dbReference type="InterPro" id="IPR057023">
    <property type="entry name" value="PTP-SAK"/>
</dbReference>
<dbReference type="GO" id="GO:0005634">
    <property type="term" value="C:nucleus"/>
    <property type="evidence" value="ECO:0007669"/>
    <property type="project" value="UniProtKB-SubCell"/>
</dbReference>
<feature type="region of interest" description="Disordered" evidence="15">
    <location>
        <begin position="51"/>
        <end position="70"/>
    </location>
</feature>
<dbReference type="EC" id="3.1.3.16" evidence="5"/>
<evidence type="ECO:0000313" key="18">
    <source>
        <dbReference type="EMBL" id="CAB3240204.1"/>
    </source>
</evidence>
<keyword evidence="9" id="KW-0539">Nucleus</keyword>
<dbReference type="CDD" id="cd14504">
    <property type="entry name" value="DUSP23"/>
    <property type="match status" value="1"/>
</dbReference>
<dbReference type="GO" id="GO:0005829">
    <property type="term" value="C:cytosol"/>
    <property type="evidence" value="ECO:0007669"/>
    <property type="project" value="UniProtKB-SubCell"/>
</dbReference>
<evidence type="ECO:0000256" key="3">
    <source>
        <dbReference type="ARBA" id="ARBA00008601"/>
    </source>
</evidence>
<dbReference type="AlphaFoldDB" id="A0A6F9DC90"/>
<keyword evidence="7" id="KW-0378">Hydrolase</keyword>
<dbReference type="InterPro" id="IPR029021">
    <property type="entry name" value="Prot-tyrosine_phosphatase-like"/>
</dbReference>
<keyword evidence="6" id="KW-0963">Cytoplasm</keyword>
<evidence type="ECO:0000259" key="16">
    <source>
        <dbReference type="PROSITE" id="PS50054"/>
    </source>
</evidence>
<evidence type="ECO:0000256" key="12">
    <source>
        <dbReference type="ARBA" id="ARBA00053915"/>
    </source>
</evidence>
<comment type="function">
    <text evidence="12">Protein phosphatase that mediates dephosphorylation of proteins phosphorylated on Tyr and Ser/Thr residues. In vitro, it can dephosphorylate p44-ERK1 (MAPK3) but not p54 SAPK-beta (MAPK10) in vitro. Able to enhance activation of JNK and p38 (MAPK14).</text>
</comment>
<dbReference type="PROSITE" id="PS50056">
    <property type="entry name" value="TYR_PHOSPHATASE_2"/>
    <property type="match status" value="1"/>
</dbReference>
<dbReference type="SMART" id="SM00404">
    <property type="entry name" value="PTPc_motif"/>
    <property type="match status" value="1"/>
</dbReference>
<dbReference type="Pfam" id="PF22784">
    <property type="entry name" value="PTP-SAK"/>
    <property type="match status" value="1"/>
</dbReference>
<evidence type="ECO:0000256" key="1">
    <source>
        <dbReference type="ARBA" id="ARBA00004123"/>
    </source>
</evidence>
<dbReference type="FunFam" id="3.90.190.10:FF:000063">
    <property type="entry name" value="Dual specificity phosphatase 23"/>
    <property type="match status" value="1"/>
</dbReference>
<dbReference type="InterPro" id="IPR003595">
    <property type="entry name" value="Tyr_Pase_cat"/>
</dbReference>
<feature type="domain" description="Tyrosine specific protein phosphatases" evidence="17">
    <location>
        <begin position="142"/>
        <end position="207"/>
    </location>
</feature>
<comment type="catalytic activity">
    <reaction evidence="11">
        <text>O-phospho-L-threonyl-[protein] + H2O = L-threonyl-[protein] + phosphate</text>
        <dbReference type="Rhea" id="RHEA:47004"/>
        <dbReference type="Rhea" id="RHEA-COMP:11060"/>
        <dbReference type="Rhea" id="RHEA-COMP:11605"/>
        <dbReference type="ChEBI" id="CHEBI:15377"/>
        <dbReference type="ChEBI" id="CHEBI:30013"/>
        <dbReference type="ChEBI" id="CHEBI:43474"/>
        <dbReference type="ChEBI" id="CHEBI:61977"/>
        <dbReference type="EC" id="3.1.3.16"/>
    </reaction>
</comment>
<evidence type="ECO:0000256" key="9">
    <source>
        <dbReference type="ARBA" id="ARBA00023242"/>
    </source>
</evidence>
<evidence type="ECO:0000256" key="2">
    <source>
        <dbReference type="ARBA" id="ARBA00004514"/>
    </source>
</evidence>
<dbReference type="InterPro" id="IPR016130">
    <property type="entry name" value="Tyr_Pase_AS"/>
</dbReference>